<dbReference type="RefSeq" id="WP_311663975.1">
    <property type="nucleotide sequence ID" value="NZ_JAVRHT010000024.1"/>
</dbReference>
<dbReference type="EMBL" id="JAVRHT010000024">
    <property type="protein sequence ID" value="MDT0632251.1"/>
    <property type="molecule type" value="Genomic_DNA"/>
</dbReference>
<dbReference type="Gene3D" id="2.30.30.240">
    <property type="entry name" value="PRC-barrel domain"/>
    <property type="match status" value="1"/>
</dbReference>
<organism evidence="2 3">
    <name type="scientific">Rubrivirga litoralis</name>
    <dbReference type="NCBI Taxonomy" id="3075598"/>
    <lineage>
        <taxon>Bacteria</taxon>
        <taxon>Pseudomonadati</taxon>
        <taxon>Rhodothermota</taxon>
        <taxon>Rhodothermia</taxon>
        <taxon>Rhodothermales</taxon>
        <taxon>Rubricoccaceae</taxon>
        <taxon>Rubrivirga</taxon>
    </lineage>
</organism>
<dbReference type="InterPro" id="IPR011033">
    <property type="entry name" value="PRC_barrel-like_sf"/>
</dbReference>
<reference evidence="2 3" key="1">
    <citation type="submission" date="2023-09" db="EMBL/GenBank/DDBJ databases">
        <authorList>
            <person name="Rey-Velasco X."/>
        </authorList>
    </citation>
    <scope>NUCLEOTIDE SEQUENCE [LARGE SCALE GENOMIC DNA]</scope>
    <source>
        <strain evidence="2 3">F394</strain>
    </source>
</reference>
<keyword evidence="3" id="KW-1185">Reference proteome</keyword>
<evidence type="ECO:0000313" key="2">
    <source>
        <dbReference type="EMBL" id="MDT0632251.1"/>
    </source>
</evidence>
<dbReference type="InterPro" id="IPR027275">
    <property type="entry name" value="PRC-brl_dom"/>
</dbReference>
<accession>A0ABU3BSH6</accession>
<evidence type="ECO:0000313" key="3">
    <source>
        <dbReference type="Proteomes" id="UP001267426"/>
    </source>
</evidence>
<feature type="domain" description="PRC-barrel" evidence="1">
    <location>
        <begin position="20"/>
        <end position="78"/>
    </location>
</feature>
<comment type="caution">
    <text evidence="2">The sequence shown here is derived from an EMBL/GenBank/DDBJ whole genome shotgun (WGS) entry which is preliminary data.</text>
</comment>
<protein>
    <submittedName>
        <fullName evidence="2">PRC-barrel domain-containing protein</fullName>
    </submittedName>
</protein>
<name>A0ABU3BSH6_9BACT</name>
<gene>
    <name evidence="2" type="ORF">RM540_10885</name>
</gene>
<evidence type="ECO:0000259" key="1">
    <source>
        <dbReference type="Pfam" id="PF05239"/>
    </source>
</evidence>
<dbReference type="SUPFAM" id="SSF50346">
    <property type="entry name" value="PRC-barrel domain"/>
    <property type="match status" value="1"/>
</dbReference>
<sequence length="194" mass="21753">MSRIALSDSGDWQLEFPDDQDVRGYPALDADGNRVGTVDTMIVNTDEERVDAILLDDGTEYPARDLSIGDDVVYLTTVNAADDDVDGTVTVFGDSGQVLRRERVEDADFDAHADSFRTHYGSTYGTSGGAYEDYEPAYRYGYESAYDDSYKNRPYLDAEDDLRTGYGTDYADRDFDADRDAVRYGYTRAQHANR</sequence>
<proteinExistence type="predicted"/>
<dbReference type="Pfam" id="PF05239">
    <property type="entry name" value="PRC"/>
    <property type="match status" value="1"/>
</dbReference>
<dbReference type="Proteomes" id="UP001267426">
    <property type="component" value="Unassembled WGS sequence"/>
</dbReference>